<evidence type="ECO:0000256" key="1">
    <source>
        <dbReference type="SAM" id="MobiDB-lite"/>
    </source>
</evidence>
<gene>
    <name evidence="2" type="ordered locus">gsr2431</name>
</gene>
<dbReference type="Proteomes" id="UP000000557">
    <property type="component" value="Chromosome"/>
</dbReference>
<keyword evidence="3" id="KW-1185">Reference proteome</keyword>
<protein>
    <submittedName>
        <fullName evidence="2">Gsr2431 protein</fullName>
    </submittedName>
</protein>
<name>Q7NHV4_GLOVI</name>
<sequence length="91" mass="9884">MFEKPIDFVQQDRGSGAPQPNDGPVDALSLLVESFARRTPTELEAARARAIATLKPALAPEPGTTAMEHVYGHWPGEETDEQVERALAELS</sequence>
<dbReference type="EMBL" id="BA000045">
    <property type="protein sequence ID" value="BAC90372.1"/>
    <property type="molecule type" value="Genomic_DNA"/>
</dbReference>
<reference evidence="2 3" key="2">
    <citation type="journal article" date="2003" name="DNA Res.">
        <title>Complete genome structure of Gloeobacter violaceus PCC 7421, a cyanobacterium that lacks thylakoids (supplement).</title>
        <authorList>
            <person name="Nakamura Y."/>
            <person name="Kaneko T."/>
            <person name="Sato S."/>
            <person name="Mimuro M."/>
            <person name="Miyashita H."/>
            <person name="Tsuchiya T."/>
            <person name="Sasamoto S."/>
            <person name="Watanabe A."/>
            <person name="Kawashima K."/>
            <person name="Kishida Y."/>
            <person name="Kiyokawa C."/>
            <person name="Kohara M."/>
            <person name="Matsumoto M."/>
            <person name="Matsuno A."/>
            <person name="Nakazaki N."/>
            <person name="Shimpo S."/>
            <person name="Takeuchi C."/>
            <person name="Yamada M."/>
            <person name="Tabata S."/>
        </authorList>
    </citation>
    <scope>NUCLEOTIDE SEQUENCE [LARGE SCALE GENOMIC DNA]</scope>
    <source>
        <strain evidence="3">ATCC 29082 / PCC 7421</strain>
    </source>
</reference>
<accession>Q7NHV4</accession>
<dbReference type="AlphaFoldDB" id="Q7NHV4"/>
<evidence type="ECO:0000313" key="2">
    <source>
        <dbReference type="EMBL" id="BAC90372.1"/>
    </source>
</evidence>
<dbReference type="RefSeq" id="WP_011142426.1">
    <property type="nucleotide sequence ID" value="NC_005125.1"/>
</dbReference>
<reference evidence="2 3" key="1">
    <citation type="journal article" date="2003" name="DNA Res.">
        <title>Complete genome structure of Gloeobacter violaceus PCC 7421, a cyanobacterium that lacks thylakoids.</title>
        <authorList>
            <person name="Nakamura Y."/>
            <person name="Kaneko T."/>
            <person name="Sato S."/>
            <person name="Mimuro M."/>
            <person name="Miyashita H."/>
            <person name="Tsuchiya T."/>
            <person name="Sasamoto S."/>
            <person name="Watanabe A."/>
            <person name="Kawashima K."/>
            <person name="Kishida Y."/>
            <person name="Kiyokawa C."/>
            <person name="Kohara M."/>
            <person name="Matsumoto M."/>
            <person name="Matsuno A."/>
            <person name="Nakazaki N."/>
            <person name="Shimpo S."/>
            <person name="Takeuchi C."/>
            <person name="Yamada M."/>
            <person name="Tabata S."/>
        </authorList>
    </citation>
    <scope>NUCLEOTIDE SEQUENCE [LARGE SCALE GENOMIC DNA]</scope>
    <source>
        <strain evidence="3">ATCC 29082 / PCC 7421</strain>
    </source>
</reference>
<feature type="region of interest" description="Disordered" evidence="1">
    <location>
        <begin position="1"/>
        <end position="24"/>
    </location>
</feature>
<proteinExistence type="predicted"/>
<dbReference type="STRING" id="251221.gene:10759928"/>
<dbReference type="InParanoid" id="Q7NHV4"/>
<dbReference type="HOGENOM" id="CLU_2422785_0_0_3"/>
<dbReference type="EnsemblBacteria" id="BAC90372">
    <property type="protein sequence ID" value="BAC90372"/>
    <property type="gene ID" value="BAC90372"/>
</dbReference>
<dbReference type="KEGG" id="gvi:gsr2431"/>
<organism evidence="2 3">
    <name type="scientific">Gloeobacter violaceus (strain ATCC 29082 / PCC 7421)</name>
    <dbReference type="NCBI Taxonomy" id="251221"/>
    <lineage>
        <taxon>Bacteria</taxon>
        <taxon>Bacillati</taxon>
        <taxon>Cyanobacteriota</taxon>
        <taxon>Cyanophyceae</taxon>
        <taxon>Gloeobacterales</taxon>
        <taxon>Gloeobacteraceae</taxon>
        <taxon>Gloeobacter</taxon>
    </lineage>
</organism>
<evidence type="ECO:0000313" key="3">
    <source>
        <dbReference type="Proteomes" id="UP000000557"/>
    </source>
</evidence>